<reference evidence="1 2" key="1">
    <citation type="submission" date="2019-02" db="EMBL/GenBank/DDBJ databases">
        <title>Deep-cultivation of Planctomycetes and their phenomic and genomic characterization uncovers novel biology.</title>
        <authorList>
            <person name="Wiegand S."/>
            <person name="Jogler M."/>
            <person name="Boedeker C."/>
            <person name="Pinto D."/>
            <person name="Vollmers J."/>
            <person name="Rivas-Marin E."/>
            <person name="Kohn T."/>
            <person name="Peeters S.H."/>
            <person name="Heuer A."/>
            <person name="Rast P."/>
            <person name="Oberbeckmann S."/>
            <person name="Bunk B."/>
            <person name="Jeske O."/>
            <person name="Meyerdierks A."/>
            <person name="Storesund J.E."/>
            <person name="Kallscheuer N."/>
            <person name="Luecker S."/>
            <person name="Lage O.M."/>
            <person name="Pohl T."/>
            <person name="Merkel B.J."/>
            <person name="Hornburger P."/>
            <person name="Mueller R.-W."/>
            <person name="Bruemmer F."/>
            <person name="Labrenz M."/>
            <person name="Spormann A.M."/>
            <person name="Op den Camp H."/>
            <person name="Overmann J."/>
            <person name="Amann R."/>
            <person name="Jetten M.S.M."/>
            <person name="Mascher T."/>
            <person name="Medema M.H."/>
            <person name="Devos D.P."/>
            <person name="Kaster A.-K."/>
            <person name="Ovreas L."/>
            <person name="Rohde M."/>
            <person name="Galperin M.Y."/>
            <person name="Jogler C."/>
        </authorList>
    </citation>
    <scope>NUCLEOTIDE SEQUENCE [LARGE SCALE GENOMIC DNA]</scope>
    <source>
        <strain evidence="1 2">Mal48</strain>
    </source>
</reference>
<gene>
    <name evidence="1" type="ORF">Mal48_06280</name>
</gene>
<accession>A0A517QIF7</accession>
<keyword evidence="2" id="KW-1185">Reference proteome</keyword>
<sequence length="54" mass="6194">MSGLSHESTLHGDLKHECVLNNYSIYDAFFINDGKFWQNSRNVKYVFADLLGVV</sequence>
<evidence type="ECO:0000313" key="1">
    <source>
        <dbReference type="EMBL" id="QDT31395.1"/>
    </source>
</evidence>
<organism evidence="1 2">
    <name type="scientific">Thalassoglobus polymorphus</name>
    <dbReference type="NCBI Taxonomy" id="2527994"/>
    <lineage>
        <taxon>Bacteria</taxon>
        <taxon>Pseudomonadati</taxon>
        <taxon>Planctomycetota</taxon>
        <taxon>Planctomycetia</taxon>
        <taxon>Planctomycetales</taxon>
        <taxon>Planctomycetaceae</taxon>
        <taxon>Thalassoglobus</taxon>
    </lineage>
</organism>
<protein>
    <submittedName>
        <fullName evidence="1">Uncharacterized protein</fullName>
    </submittedName>
</protein>
<dbReference type="AlphaFoldDB" id="A0A517QIF7"/>
<name>A0A517QIF7_9PLAN</name>
<dbReference type="Proteomes" id="UP000315724">
    <property type="component" value="Chromosome"/>
</dbReference>
<dbReference type="KEGG" id="tpol:Mal48_06280"/>
<dbReference type="EMBL" id="CP036267">
    <property type="protein sequence ID" value="QDT31395.1"/>
    <property type="molecule type" value="Genomic_DNA"/>
</dbReference>
<evidence type="ECO:0000313" key="2">
    <source>
        <dbReference type="Proteomes" id="UP000315724"/>
    </source>
</evidence>
<proteinExistence type="predicted"/>